<dbReference type="GO" id="GO:0016757">
    <property type="term" value="F:glycosyltransferase activity"/>
    <property type="evidence" value="ECO:0007669"/>
    <property type="project" value="UniProtKB-KW"/>
</dbReference>
<evidence type="ECO:0000259" key="3">
    <source>
        <dbReference type="Pfam" id="PF00534"/>
    </source>
</evidence>
<dbReference type="InterPro" id="IPR028098">
    <property type="entry name" value="Glyco_trans_4-like_N"/>
</dbReference>
<dbReference type="GeneID" id="96624350"/>
<dbReference type="InterPro" id="IPR001296">
    <property type="entry name" value="Glyco_trans_1"/>
</dbReference>
<dbReference type="PANTHER" id="PTHR12526:SF638">
    <property type="entry name" value="SPORE COAT PROTEIN SA"/>
    <property type="match status" value="1"/>
</dbReference>
<dbReference type="PANTHER" id="PTHR12526">
    <property type="entry name" value="GLYCOSYLTRANSFERASE"/>
    <property type="match status" value="1"/>
</dbReference>
<dbReference type="Pfam" id="PF00534">
    <property type="entry name" value="Glycos_transf_1"/>
    <property type="match status" value="1"/>
</dbReference>
<proteinExistence type="predicted"/>
<evidence type="ECO:0000313" key="5">
    <source>
        <dbReference type="EMBL" id="QNV37338.1"/>
    </source>
</evidence>
<evidence type="ECO:0000256" key="2">
    <source>
        <dbReference type="ARBA" id="ARBA00022679"/>
    </source>
</evidence>
<keyword evidence="1" id="KW-0328">Glycosyltransferase</keyword>
<evidence type="ECO:0000313" key="6">
    <source>
        <dbReference type="Proteomes" id="UP000516404"/>
    </source>
</evidence>
<dbReference type="AlphaFoldDB" id="A0A7H2BCE2"/>
<name>A0A7H2BCE2_9MICC</name>
<dbReference type="Pfam" id="PF13439">
    <property type="entry name" value="Glyco_transf_4"/>
    <property type="match status" value="1"/>
</dbReference>
<accession>A0A7H2BCE2</accession>
<evidence type="ECO:0000256" key="1">
    <source>
        <dbReference type="ARBA" id="ARBA00022676"/>
    </source>
</evidence>
<protein>
    <submittedName>
        <fullName evidence="5">Glycosyltransferase</fullName>
    </submittedName>
</protein>
<dbReference type="Gene3D" id="3.40.50.2000">
    <property type="entry name" value="Glycogen Phosphorylase B"/>
    <property type="match status" value="2"/>
</dbReference>
<dbReference type="EMBL" id="CP061539">
    <property type="protein sequence ID" value="QNV37338.1"/>
    <property type="molecule type" value="Genomic_DNA"/>
</dbReference>
<dbReference type="Proteomes" id="UP000516404">
    <property type="component" value="Chromosome"/>
</dbReference>
<feature type="domain" description="Glycosyl transferase family 1" evidence="3">
    <location>
        <begin position="201"/>
        <end position="321"/>
    </location>
</feature>
<feature type="domain" description="Glycosyltransferase subfamily 4-like N-terminal" evidence="4">
    <location>
        <begin position="15"/>
        <end position="186"/>
    </location>
</feature>
<keyword evidence="2 5" id="KW-0808">Transferase</keyword>
<dbReference type="KEGG" id="rter:IDM49_08855"/>
<evidence type="ECO:0000259" key="4">
    <source>
        <dbReference type="Pfam" id="PF13439"/>
    </source>
</evidence>
<dbReference type="SUPFAM" id="SSF53756">
    <property type="entry name" value="UDP-Glycosyltransferase/glycogen phosphorylase"/>
    <property type="match status" value="1"/>
</dbReference>
<dbReference type="CDD" id="cd03811">
    <property type="entry name" value="GT4_GT28_WabH-like"/>
    <property type="match status" value="1"/>
</dbReference>
<sequence>MALKKALWVVPVGNFGGVARHVVDVATAGLPGYELVVLAPEGELADAVRRTGTRVIADSSFGVDAGFKSSYASLYNTVEEEQPDVVHTHLAYADIVGVAVITALRLRTRIRRARLTVPQLATTEHGIAQHTSVYNKNQARGVVMRIAHSARMLITPLKIAVSRSTAEQMKKQWGARKVTVVHNGVDAPLIQAGVERHRVQPKQSGPRVLSLSRLAPEKGLTTLIDAFAQVRQEHPDASLEIAGSGELEHELRARVERLKLSDSVRFSGFVDPLEAMGRNDVVVQLSVWENLSYTLLDAKAAGLGVVATDVGGNSEILDDAELVSPLDSGQQKDTEIAQAIVTATQHAHQPFNWQSVEEMTHQTAALYTQVLKKNTRGNV</sequence>
<organism evidence="5 6">
    <name type="scientific">Rothia terrae</name>
    <dbReference type="NCBI Taxonomy" id="396015"/>
    <lineage>
        <taxon>Bacteria</taxon>
        <taxon>Bacillati</taxon>
        <taxon>Actinomycetota</taxon>
        <taxon>Actinomycetes</taxon>
        <taxon>Micrococcales</taxon>
        <taxon>Micrococcaceae</taxon>
        <taxon>Rothia</taxon>
    </lineage>
</organism>
<gene>
    <name evidence="5" type="ORF">IDM49_08855</name>
</gene>
<reference evidence="5 6" key="1">
    <citation type="submission" date="2020-09" db="EMBL/GenBank/DDBJ databases">
        <title>Investigation of environmental microbes.</title>
        <authorList>
            <person name="Ou Y."/>
            <person name="Kang Q."/>
        </authorList>
    </citation>
    <scope>NUCLEOTIDE SEQUENCE [LARGE SCALE GENOMIC DNA]</scope>
    <source>
        <strain evidence="5 6">KJZ-14</strain>
    </source>
</reference>
<keyword evidence="6" id="KW-1185">Reference proteome</keyword>
<dbReference type="RefSeq" id="WP_190724242.1">
    <property type="nucleotide sequence ID" value="NZ_CP061539.1"/>
</dbReference>